<organism evidence="1 2">
    <name type="scientific">Trichophyton rubrum</name>
    <name type="common">Athlete's foot fungus</name>
    <name type="synonym">Epidermophyton rubrum</name>
    <dbReference type="NCBI Taxonomy" id="5551"/>
    <lineage>
        <taxon>Eukaryota</taxon>
        <taxon>Fungi</taxon>
        <taxon>Dikarya</taxon>
        <taxon>Ascomycota</taxon>
        <taxon>Pezizomycotina</taxon>
        <taxon>Eurotiomycetes</taxon>
        <taxon>Eurotiomycetidae</taxon>
        <taxon>Onygenales</taxon>
        <taxon>Arthrodermataceae</taxon>
        <taxon>Trichophyton</taxon>
    </lineage>
</organism>
<comment type="caution">
    <text evidence="1">The sequence shown here is derived from an EMBL/GenBank/DDBJ whole genome shotgun (WGS) entry which is preliminary data.</text>
</comment>
<dbReference type="AlphaFoldDB" id="A0A178ET15"/>
<evidence type="ECO:0000313" key="1">
    <source>
        <dbReference type="EMBL" id="OAL63118.1"/>
    </source>
</evidence>
<protein>
    <submittedName>
        <fullName evidence="1">HAD-superfamily hydrolase subfamily IIB</fullName>
    </submittedName>
</protein>
<dbReference type="Proteomes" id="UP000243015">
    <property type="component" value="Unassembled WGS sequence"/>
</dbReference>
<sequence>MISFVGFDIALSKQQTLLDPLGETLATYSRCNMLQLFPGVTDFGFRKRSLAVFRHEPPIKTLADTHDRHEIADLRKRLRDVSINVGGGRRSRQHTFRSYDHISTENDYPDRQLGLKTVCIKDSNGILAAVAAVIACLSSPGGLNFGKRYGSFASNSDIEVDMDCSMRASALDGHA</sequence>
<dbReference type="GO" id="GO:0016787">
    <property type="term" value="F:hydrolase activity"/>
    <property type="evidence" value="ECO:0007669"/>
    <property type="project" value="UniProtKB-KW"/>
</dbReference>
<dbReference type="EMBL" id="LHPM01000018">
    <property type="protein sequence ID" value="OAL63118.1"/>
    <property type="molecule type" value="Genomic_DNA"/>
</dbReference>
<gene>
    <name evidence="1" type="ORF">A7C99_5506</name>
</gene>
<name>A0A178ET15_TRIRU</name>
<accession>A0A178ET15</accession>
<proteinExistence type="predicted"/>
<evidence type="ECO:0000313" key="2">
    <source>
        <dbReference type="Proteomes" id="UP000243015"/>
    </source>
</evidence>
<keyword evidence="1" id="KW-0378">Hydrolase</keyword>
<reference evidence="1 2" key="1">
    <citation type="submission" date="2016-05" db="EMBL/GenBank/DDBJ databases">
        <title>Genome sequencing of Trichophyton rubrum CMCC(F)T1i isolated from hair.</title>
        <authorList>
            <person name="Zhan P."/>
            <person name="Tao Y."/>
            <person name="Liu W."/>
        </authorList>
    </citation>
    <scope>NUCLEOTIDE SEQUENCE [LARGE SCALE GENOMIC DNA]</scope>
    <source>
        <strain evidence="2">CMCC(F)T1i</strain>
    </source>
</reference>